<dbReference type="OrthoDB" id="308861at2759"/>
<evidence type="ECO:0000256" key="1">
    <source>
        <dbReference type="ARBA" id="ARBA00004123"/>
    </source>
</evidence>
<evidence type="ECO:0000259" key="10">
    <source>
        <dbReference type="Pfam" id="PF25316"/>
    </source>
</evidence>
<dbReference type="Pfam" id="PF25577">
    <property type="entry name" value="TPR_TAF2_C"/>
    <property type="match status" value="1"/>
</dbReference>
<evidence type="ECO:0000256" key="5">
    <source>
        <dbReference type="ARBA" id="ARBA00023163"/>
    </source>
</evidence>
<dbReference type="EMBL" id="CAJFCJ010000002">
    <property type="protein sequence ID" value="CAD5112195.1"/>
    <property type="molecule type" value="Genomic_DNA"/>
</dbReference>
<evidence type="ECO:0000259" key="9">
    <source>
        <dbReference type="Pfam" id="PF01433"/>
    </source>
</evidence>
<evidence type="ECO:0000313" key="13">
    <source>
        <dbReference type="Proteomes" id="UP000549394"/>
    </source>
</evidence>
<evidence type="ECO:0000256" key="6">
    <source>
        <dbReference type="ARBA" id="ARBA00023242"/>
    </source>
</evidence>
<dbReference type="PANTHER" id="PTHR15137">
    <property type="entry name" value="TRANSCRIPTION INITIATION FACTOR TFIID"/>
    <property type="match status" value="1"/>
</dbReference>
<dbReference type="Pfam" id="PF25316">
    <property type="entry name" value="TAF2_3rd"/>
    <property type="match status" value="1"/>
</dbReference>
<feature type="domain" description="Transcription initiation factor TFIID subunit 2 Ig-like" evidence="10">
    <location>
        <begin position="516"/>
        <end position="634"/>
    </location>
</feature>
<keyword evidence="13" id="KW-1185">Reference proteome</keyword>
<feature type="region of interest" description="Disordered" evidence="8">
    <location>
        <begin position="1035"/>
        <end position="1066"/>
    </location>
</feature>
<comment type="similarity">
    <text evidence="2">Belongs to the TAF2 family.</text>
</comment>
<dbReference type="GO" id="GO:0051123">
    <property type="term" value="P:RNA polymerase II preinitiation complex assembly"/>
    <property type="evidence" value="ECO:0007669"/>
    <property type="project" value="UniProtKB-ARBA"/>
</dbReference>
<dbReference type="GO" id="GO:0000976">
    <property type="term" value="F:transcription cis-regulatory region binding"/>
    <property type="evidence" value="ECO:0007669"/>
    <property type="project" value="TreeGrafter"/>
</dbReference>
<accession>A0A7I8V945</accession>
<evidence type="ECO:0000313" key="12">
    <source>
        <dbReference type="EMBL" id="CAD5112195.1"/>
    </source>
</evidence>
<dbReference type="GO" id="GO:0016251">
    <property type="term" value="F:RNA polymerase II general transcription initiation factor activity"/>
    <property type="evidence" value="ECO:0007669"/>
    <property type="project" value="TreeGrafter"/>
</dbReference>
<dbReference type="CDD" id="cd09839">
    <property type="entry name" value="M1_like_TAF2"/>
    <property type="match status" value="1"/>
</dbReference>
<feature type="domain" description="Peptidase M1 membrane alanine aminopeptidase" evidence="9">
    <location>
        <begin position="278"/>
        <end position="480"/>
    </location>
</feature>
<dbReference type="FunFam" id="2.60.40.1730:FF:000003">
    <property type="entry name" value="Transcription initiation factor TFIID subunit 2"/>
    <property type="match status" value="1"/>
</dbReference>
<dbReference type="InterPro" id="IPR016024">
    <property type="entry name" value="ARM-type_fold"/>
</dbReference>
<feature type="domain" description="Transcription initiation factor TFIID subunit 2 TPR repeats" evidence="11">
    <location>
        <begin position="635"/>
        <end position="997"/>
    </location>
</feature>
<dbReference type="GO" id="GO:0008237">
    <property type="term" value="F:metallopeptidase activity"/>
    <property type="evidence" value="ECO:0007669"/>
    <property type="project" value="InterPro"/>
</dbReference>
<organism evidence="12 13">
    <name type="scientific">Dimorphilus gyrociliatus</name>
    <dbReference type="NCBI Taxonomy" id="2664684"/>
    <lineage>
        <taxon>Eukaryota</taxon>
        <taxon>Metazoa</taxon>
        <taxon>Spiralia</taxon>
        <taxon>Lophotrochozoa</taxon>
        <taxon>Annelida</taxon>
        <taxon>Polychaeta</taxon>
        <taxon>Polychaeta incertae sedis</taxon>
        <taxon>Dinophilidae</taxon>
        <taxon>Dimorphilus</taxon>
    </lineage>
</organism>
<dbReference type="InterPro" id="IPR027268">
    <property type="entry name" value="Peptidase_M4/M1_CTD_sf"/>
</dbReference>
<dbReference type="GO" id="GO:0005669">
    <property type="term" value="C:transcription factor TFIID complex"/>
    <property type="evidence" value="ECO:0007669"/>
    <property type="project" value="InterPro"/>
</dbReference>
<comment type="caution">
    <text evidence="12">The sequence shown here is derived from an EMBL/GenBank/DDBJ whole genome shotgun (WGS) entry which is preliminary data.</text>
</comment>
<dbReference type="SUPFAM" id="SSF63737">
    <property type="entry name" value="Leukotriene A4 hydrolase N-terminal domain"/>
    <property type="match status" value="1"/>
</dbReference>
<proteinExistence type="inferred from homology"/>
<dbReference type="Gene3D" id="2.60.40.1730">
    <property type="entry name" value="tricorn interacting facor f3 domain"/>
    <property type="match status" value="1"/>
</dbReference>
<keyword evidence="6" id="KW-0539">Nucleus</keyword>
<comment type="subcellular location">
    <subcellularLocation>
        <location evidence="1">Nucleus</location>
    </subcellularLocation>
</comment>
<evidence type="ECO:0000256" key="4">
    <source>
        <dbReference type="ARBA" id="ARBA00023015"/>
    </source>
</evidence>
<dbReference type="InterPro" id="IPR037813">
    <property type="entry name" value="TAF2"/>
</dbReference>
<dbReference type="GO" id="GO:0008270">
    <property type="term" value="F:zinc ion binding"/>
    <property type="evidence" value="ECO:0007669"/>
    <property type="project" value="InterPro"/>
</dbReference>
<dbReference type="InterPro" id="IPR057991">
    <property type="entry name" value="TPR_TAF2_C"/>
</dbReference>
<sequence>MKSGKRDGYPGSGIKPYSLVHQTLCITDISFETKCLIGYVEMTIQPHIPNLKSFKLNCKQCVLYSMLINQRWDATFSYHDPTLEICKRDFKQRNLDNYKNAHANASHSVDSTLGNGEVTVQIPSDAYSAGMINEMMPFTVTIEFSLEEPRGGMRFVVSNIDGTLVERGAHLYTYGRENSSRLWFPCMDSFSELCTWKLEITVDMYMIAISSGDLIETVYTSDLRQKTYHYYLSVPTSAPNIALAVGPFEFIVDETMPEVTHFCLPSLKPLLHNSTSKLTEIFECFEDFLSSRYPFSSYKQVFVDEAYDEFQSFSTMSIFSHALLHPPTIIDQVPIMRNAMANALAKQFFGCFIVQQSWNDAWLTKGISAFLAGLYFRKTFGNNEYKHMVFEKLQAIQNYEFKVGGIVLDPAAVLSRNMDLHFSTAYAQTTSDAYLKAYEKKAFLVMRLLESRLGPGIFLQSLNKLLSLAMTASNQKYLNFVWTPMLLSTDSFLRGIATVSGKDVNTFLDLWVRQPGLPKFHGNFVFNRKRNIVELEIRQDVLNKGTMKYMGPITVAIQELDGTFRHTFNIEENKRTFEITCHSKSRRNKKKKIPLSTMEEVDMDLGAMDADSPVLWLRIDPELDLLRFVDLEQPDYMWQYMLRHERCIIAQECAISSLESFSTPQTRLCLTDCVENDKVYYRVRMQAAYCLVRVANQLAASWSGPPAMLAIFHKLFGSYSSPNIVRRNDFSNFQQYFLQKTIPVAMASSRTLNNNCPSDVMKFLLDLFKYNDNAKNKYSDNYYRAALIDALAATITPAITTVTLNGMSGRPSTELVSDDAKRILEEIVRYLNLEKLLPCYHRVVTVSCLRALRILQKFGHIPSSANIFKSYAVKGNFINVRLAALEALVDFMTAESNVETFEWLIDLIDRDDEPYITHRLAEILIEKPPFTKDIESCPLSSEEIVDKLWNMMNCKFHYDSRLRCDVVDLYHKLFGRRRPACLPMSDSTMVINLKESKLARTGLPDTSQDRIRLLQKKSADDLDYQDPFALARTHSDITATNDSNSNQGLKRKSDDLPSFDDDSSMPKVRIKRFPDDKLSLDTSLPIEETVVTTDAEPIPPPIEGISIAALVDTASRGPNLSEDSNSDESPSMFFQIFFMF</sequence>
<evidence type="ECO:0000256" key="7">
    <source>
        <dbReference type="ARBA" id="ARBA00033345"/>
    </source>
</evidence>
<dbReference type="Gene3D" id="1.10.390.10">
    <property type="entry name" value="Neutral Protease Domain 2"/>
    <property type="match status" value="1"/>
</dbReference>
<evidence type="ECO:0000259" key="11">
    <source>
        <dbReference type="Pfam" id="PF25577"/>
    </source>
</evidence>
<protein>
    <recommendedName>
        <fullName evidence="3">Transcription initiation factor TFIID subunit 2</fullName>
    </recommendedName>
    <alternativeName>
        <fullName evidence="7">Transcription initiation factor TFIID 150 kDa subunit</fullName>
    </alternativeName>
</protein>
<feature type="compositionally biased region" description="Polar residues" evidence="8">
    <location>
        <begin position="1036"/>
        <end position="1048"/>
    </location>
</feature>
<dbReference type="AlphaFoldDB" id="A0A7I8V945"/>
<dbReference type="GO" id="GO:0003682">
    <property type="term" value="F:chromatin binding"/>
    <property type="evidence" value="ECO:0007669"/>
    <property type="project" value="TreeGrafter"/>
</dbReference>
<gene>
    <name evidence="12" type="ORF">DGYR_LOCUS1384</name>
</gene>
<keyword evidence="5" id="KW-0804">Transcription</keyword>
<evidence type="ECO:0000256" key="2">
    <source>
        <dbReference type="ARBA" id="ARBA00010937"/>
    </source>
</evidence>
<name>A0A7I8V945_9ANNE</name>
<reference evidence="12 13" key="1">
    <citation type="submission" date="2020-08" db="EMBL/GenBank/DDBJ databases">
        <authorList>
            <person name="Hejnol A."/>
        </authorList>
    </citation>
    <scope>NUCLEOTIDE SEQUENCE [LARGE SCALE GENOMIC DNA]</scope>
</reference>
<dbReference type="Proteomes" id="UP000549394">
    <property type="component" value="Unassembled WGS sequence"/>
</dbReference>
<dbReference type="SUPFAM" id="SSF55486">
    <property type="entry name" value="Metalloproteases ('zincins'), catalytic domain"/>
    <property type="match status" value="1"/>
</dbReference>
<dbReference type="Pfam" id="PF01433">
    <property type="entry name" value="Peptidase_M1"/>
    <property type="match status" value="1"/>
</dbReference>
<dbReference type="InterPro" id="IPR057345">
    <property type="entry name" value="Ig-like_TAF2"/>
</dbReference>
<dbReference type="InterPro" id="IPR014782">
    <property type="entry name" value="Peptidase_M1_dom"/>
</dbReference>
<evidence type="ECO:0000256" key="3">
    <source>
        <dbReference type="ARBA" id="ARBA00017363"/>
    </source>
</evidence>
<dbReference type="PANTHER" id="PTHR15137:SF9">
    <property type="entry name" value="TRANSCRIPTION INITIATION FACTOR TFIID SUBUNIT 2"/>
    <property type="match status" value="1"/>
</dbReference>
<dbReference type="InterPro" id="IPR042097">
    <property type="entry name" value="Aminopeptidase_N-like_N_sf"/>
</dbReference>
<evidence type="ECO:0000256" key="8">
    <source>
        <dbReference type="SAM" id="MobiDB-lite"/>
    </source>
</evidence>
<keyword evidence="4" id="KW-0805">Transcription regulation</keyword>
<dbReference type="SUPFAM" id="SSF48371">
    <property type="entry name" value="ARM repeat"/>
    <property type="match status" value="1"/>
</dbReference>